<proteinExistence type="predicted"/>
<comment type="caution">
    <text evidence="4">The sequence shown here is derived from an EMBL/GenBank/DDBJ whole genome shotgun (WGS) entry which is preliminary data.</text>
</comment>
<gene>
    <name evidence="4" type="ORF">ACHAXA_006259</name>
</gene>
<feature type="region of interest" description="Disordered" evidence="1">
    <location>
        <begin position="1"/>
        <end position="23"/>
    </location>
</feature>
<dbReference type="SUPFAM" id="SSF69322">
    <property type="entry name" value="Tricorn protease domain 2"/>
    <property type="match status" value="1"/>
</dbReference>
<feature type="region of interest" description="Disordered" evidence="1">
    <location>
        <begin position="143"/>
        <end position="173"/>
    </location>
</feature>
<evidence type="ECO:0000256" key="1">
    <source>
        <dbReference type="SAM" id="MobiDB-lite"/>
    </source>
</evidence>
<sequence length="1502" mass="165462">MIRSPPFDSIPQKEQDHPFRTIGRGTRSVFNSWLGPPPATRRDGWQSYCCRRARCRIKKNIDDACATLASQRGKSDAMAYEGGENRDHDEIRAYAETVLSKASWNEAEGDRRLRPVISDISGFDQDDPAALRAAEGNMSWDVEENQKCGASPDNTQSPPPRETGMNSQAERDNPIWRGYKRAVRRRRHGVESKVSSVRSSQNSLISRNASQELLTERNLPRDTFSFLVYTTRSSLPSLLAFLVFCLQTAIFSLVSVDVIDMSNTRNPLNIPPNVEPTVRTTEVLAIIIAIITQDDVKKVIHILKDGYDEDSFRRAFGREVSRFKWAFSIVLRALEGMLGLFVTFMLIMQSETVLDLLLNFSAMEFVSLMDDVAFSMLSEGYLGIAMMREARALSMTKYHVACEQTFWRTSRLTAIYFIMIFAVMITGWGMIYMNQASGKYLCERIYIQMDDSLAPNLAMLSGIYTVGQHNDGDRITSVQVLEKGTEDVGMLGYCKKDKRWTLALKESSKPHDPCKNWIAVSSGSIDFDVTKTASSQWYTRTSSGRTLPISTAYIECYDCVGKENFCGETSLYGKCESNKCSCDSDRYGLRCEFEKPCHVLEVDPRSKGFVGNRVFASRYNWSSGNKLYDRPFYTNTSDAADDVIDIIWFNGRRWVVTSGGPPSLHLKDLVTSQEASFISDAVNIDNRADMAPYPLELVWHPALAASGTSFQGPDVSRSIDVALICAVCNNQTNKCLYDGFCNSDGSCDCTHGASGSLCQVPPISNGYCDTYFNSPDFEYDGGDCCESSCSSTDEYICGKDSSGFIDIGYPHCIVTNIGKCFQSGIVIEGVNRAARSGTSVALGGRSGTVLAVGDPGASIVRLFDKDGSSWVQRGHELQGPPSSDFGFAISLSGESENMKMNAYSSPIVTLAIGAPVAGLVRVYRCKTNGCEQVGSDIKKEIDNDFGSMFGTSVSLTKDGAMLAIGAKDFCYPVEVYKNVDGVWEKHSYPINEPSPHCQDDRRKLAKAAGFYHGYYVALSEYGERLAVGSIATISSSDTLAEYESANLIVTTYQWDATFENWEIMEDKKLSSPRSLFLYDIPQADWPQQSIALSDDADVLAVGGSELGINVYSWNQTSFAWTPRSIDLNATESKRLIGWSIDLSADGSVLALGTGAVSQEDTGGNSDMQVLKWNGTHYSPFLNHLPAGEASAVSLSKDGQAVAVGLPHYGKNGGRTTVYKFRPPECDSNSKLLRLSFTSDKKPHESRWTIQVGPNIRAQGGPNDDSTFTTFAEELCVPANDCIKFRVFDSAGDGIDPPGGYSLMLDGTEVANGGYFGFGEIKHVGDCSCPAGRSLLSIVAVKNDDDPSMEWALSYQNRTSLRDYVWRSTMSNDVEIFEECIPEGCWHLTNPNPQCGTCCSCSSDLNWFYSVTYKGCSKIDEGTCGFCPEDIAFGDCLPGEAAGVEYPDFPTSSPTSSVSPTFEWTFSPTSTPYPTFKWTSPTFSPTSSPKPTETSCWPMPFYT</sequence>
<keyword evidence="5" id="KW-1185">Reference proteome</keyword>
<keyword evidence="2" id="KW-1133">Transmembrane helix</keyword>
<evidence type="ECO:0000313" key="5">
    <source>
        <dbReference type="Proteomes" id="UP001530377"/>
    </source>
</evidence>
<accession>A0ABD3SPD7</accession>
<keyword evidence="2" id="KW-0812">Transmembrane</keyword>
<reference evidence="4 5" key="1">
    <citation type="submission" date="2024-10" db="EMBL/GenBank/DDBJ databases">
        <title>Updated reference genomes for cyclostephanoid diatoms.</title>
        <authorList>
            <person name="Roberts W.R."/>
            <person name="Alverson A.J."/>
        </authorList>
    </citation>
    <scope>NUCLEOTIDE SEQUENCE [LARGE SCALE GENOMIC DNA]</scope>
    <source>
        <strain evidence="4 5">AJA228-03</strain>
    </source>
</reference>
<feature type="domain" description="EGF-like" evidence="3">
    <location>
        <begin position="747"/>
        <end position="758"/>
    </location>
</feature>
<evidence type="ECO:0000256" key="2">
    <source>
        <dbReference type="SAM" id="Phobius"/>
    </source>
</evidence>
<keyword evidence="2" id="KW-0472">Membrane</keyword>
<feature type="transmembrane region" description="Helical" evidence="2">
    <location>
        <begin position="368"/>
        <end position="387"/>
    </location>
</feature>
<feature type="transmembrane region" description="Helical" evidence="2">
    <location>
        <begin position="238"/>
        <end position="259"/>
    </location>
</feature>
<protein>
    <recommendedName>
        <fullName evidence="3">EGF-like domain-containing protein</fullName>
    </recommendedName>
</protein>
<evidence type="ECO:0000259" key="3">
    <source>
        <dbReference type="PROSITE" id="PS00022"/>
    </source>
</evidence>
<evidence type="ECO:0000313" key="4">
    <source>
        <dbReference type="EMBL" id="KAL3826231.1"/>
    </source>
</evidence>
<organism evidence="4 5">
    <name type="scientific">Cyclostephanos tholiformis</name>
    <dbReference type="NCBI Taxonomy" id="382380"/>
    <lineage>
        <taxon>Eukaryota</taxon>
        <taxon>Sar</taxon>
        <taxon>Stramenopiles</taxon>
        <taxon>Ochrophyta</taxon>
        <taxon>Bacillariophyta</taxon>
        <taxon>Coscinodiscophyceae</taxon>
        <taxon>Thalassiosirophycidae</taxon>
        <taxon>Stephanodiscales</taxon>
        <taxon>Stephanodiscaceae</taxon>
        <taxon>Cyclostephanos</taxon>
    </lineage>
</organism>
<dbReference type="InterPro" id="IPR000742">
    <property type="entry name" value="EGF"/>
</dbReference>
<feature type="transmembrane region" description="Helical" evidence="2">
    <location>
        <begin position="323"/>
        <end position="348"/>
    </location>
</feature>
<dbReference type="PROSITE" id="PS00022">
    <property type="entry name" value="EGF_1"/>
    <property type="match status" value="1"/>
</dbReference>
<dbReference type="EMBL" id="JALLPB020000025">
    <property type="protein sequence ID" value="KAL3826231.1"/>
    <property type="molecule type" value="Genomic_DNA"/>
</dbReference>
<feature type="transmembrane region" description="Helical" evidence="2">
    <location>
        <begin position="414"/>
        <end position="433"/>
    </location>
</feature>
<name>A0ABD3SPD7_9STRA</name>
<dbReference type="Proteomes" id="UP001530377">
    <property type="component" value="Unassembled WGS sequence"/>
</dbReference>